<sequence length="177" mass="18958">MAKSNVQRLAMLAMMIALDVVLSPLFRIEGMAPMSSVMNVLAAVIMGPLYATLMAVICAIIRMGLMGIPPLALTGAVFGAFLAGWGFRLARHNWGAAIGEIIGTGLIGSLVSFPVMVWFTGSTQALYWFVYTPRFFGGSISGSLIGLVVLYQLDRLGMTKKLQRLFQGAISHANVAD</sequence>
<feature type="transmembrane region" description="Helical" evidence="1">
    <location>
        <begin position="40"/>
        <end position="65"/>
    </location>
</feature>
<keyword evidence="1" id="KW-1133">Transmembrane helix</keyword>
<feature type="transmembrane region" description="Helical" evidence="1">
    <location>
        <begin position="71"/>
        <end position="90"/>
    </location>
</feature>
<evidence type="ECO:0000313" key="3">
    <source>
        <dbReference type="Proteomes" id="UP001597252"/>
    </source>
</evidence>
<gene>
    <name evidence="2" type="primary">thiW</name>
    <name evidence="2" type="ORF">ACFQ5J_07780</name>
</gene>
<dbReference type="RefSeq" id="WP_125753992.1">
    <property type="nucleotide sequence ID" value="NZ_JBHTON010000021.1"/>
</dbReference>
<dbReference type="InterPro" id="IPR012652">
    <property type="entry name" value="ThiW"/>
</dbReference>
<name>A0ABW4E8T1_9LACO</name>
<keyword evidence="1" id="KW-0472">Membrane</keyword>
<comment type="caution">
    <text evidence="2">The sequence shown here is derived from an EMBL/GenBank/DDBJ whole genome shotgun (WGS) entry which is preliminary data.</text>
</comment>
<dbReference type="Pfam" id="PF09512">
    <property type="entry name" value="ThiW"/>
    <property type="match status" value="1"/>
</dbReference>
<protein>
    <submittedName>
        <fullName evidence="2">Energy coupling factor transporter S component ThiW</fullName>
    </submittedName>
</protein>
<feature type="transmembrane region" description="Helical" evidence="1">
    <location>
        <begin position="6"/>
        <end position="28"/>
    </location>
</feature>
<dbReference type="PIRSF" id="PIRSF024534">
    <property type="entry name" value="ThiW"/>
    <property type="match status" value="1"/>
</dbReference>
<proteinExistence type="predicted"/>
<accession>A0ABW4E8T1</accession>
<keyword evidence="3" id="KW-1185">Reference proteome</keyword>
<dbReference type="Gene3D" id="1.10.1760.20">
    <property type="match status" value="1"/>
</dbReference>
<dbReference type="EMBL" id="JBHTON010000021">
    <property type="protein sequence ID" value="MFD1485126.1"/>
    <property type="molecule type" value="Genomic_DNA"/>
</dbReference>
<evidence type="ECO:0000313" key="2">
    <source>
        <dbReference type="EMBL" id="MFD1485126.1"/>
    </source>
</evidence>
<reference evidence="3" key="1">
    <citation type="journal article" date="2019" name="Int. J. Syst. Evol. Microbiol.">
        <title>The Global Catalogue of Microorganisms (GCM) 10K type strain sequencing project: providing services to taxonomists for standard genome sequencing and annotation.</title>
        <authorList>
            <consortium name="The Broad Institute Genomics Platform"/>
            <consortium name="The Broad Institute Genome Sequencing Center for Infectious Disease"/>
            <person name="Wu L."/>
            <person name="Ma J."/>
        </authorList>
    </citation>
    <scope>NUCLEOTIDE SEQUENCE [LARGE SCALE GENOMIC DNA]</scope>
    <source>
        <strain evidence="3">CCM 8903</strain>
    </source>
</reference>
<organism evidence="2 3">
    <name type="scientific">Lacticaseibacillus baoqingensis</name>
    <dbReference type="NCBI Taxonomy" id="2486013"/>
    <lineage>
        <taxon>Bacteria</taxon>
        <taxon>Bacillati</taxon>
        <taxon>Bacillota</taxon>
        <taxon>Bacilli</taxon>
        <taxon>Lactobacillales</taxon>
        <taxon>Lactobacillaceae</taxon>
        <taxon>Lacticaseibacillus</taxon>
    </lineage>
</organism>
<dbReference type="NCBIfam" id="TIGR02359">
    <property type="entry name" value="thiW"/>
    <property type="match status" value="1"/>
</dbReference>
<keyword evidence="1" id="KW-0812">Transmembrane</keyword>
<dbReference type="Proteomes" id="UP001597252">
    <property type="component" value="Unassembled WGS sequence"/>
</dbReference>
<feature type="transmembrane region" description="Helical" evidence="1">
    <location>
        <begin position="97"/>
        <end position="119"/>
    </location>
</feature>
<evidence type="ECO:0000256" key="1">
    <source>
        <dbReference type="SAM" id="Phobius"/>
    </source>
</evidence>
<feature type="transmembrane region" description="Helical" evidence="1">
    <location>
        <begin position="125"/>
        <end position="151"/>
    </location>
</feature>